<protein>
    <submittedName>
        <fullName evidence="3">Winged helix-turn-helix transcriptional regulator</fullName>
    </submittedName>
</protein>
<dbReference type="InterPro" id="IPR036390">
    <property type="entry name" value="WH_DNA-bd_sf"/>
</dbReference>
<dbReference type="InterPro" id="IPR000835">
    <property type="entry name" value="HTH_MarR-typ"/>
</dbReference>
<dbReference type="GO" id="GO:0006950">
    <property type="term" value="P:response to stress"/>
    <property type="evidence" value="ECO:0007669"/>
    <property type="project" value="TreeGrafter"/>
</dbReference>
<dbReference type="PRINTS" id="PR00598">
    <property type="entry name" value="HTHMARR"/>
</dbReference>
<dbReference type="SUPFAM" id="SSF46785">
    <property type="entry name" value="Winged helix' DNA-binding domain"/>
    <property type="match status" value="1"/>
</dbReference>
<accession>A0A5C4RYI0</accession>
<proteinExistence type="predicted"/>
<reference evidence="3 4" key="1">
    <citation type="submission" date="2019-05" db="EMBL/GenBank/DDBJ databases">
        <title>Draft Whole-Genome sequence of the green sulfur bacterium Prosthecochloris vibrioformis DSM 260.</title>
        <authorList>
            <person name="Meyer T.E."/>
            <person name="Kyndt J.A."/>
        </authorList>
    </citation>
    <scope>NUCLEOTIDE SEQUENCE [LARGE SCALE GENOMIC DNA]</scope>
    <source>
        <strain evidence="3 4">DSM 260</strain>
    </source>
</reference>
<dbReference type="Proteomes" id="UP000309544">
    <property type="component" value="Unassembled WGS sequence"/>
</dbReference>
<dbReference type="Gene3D" id="1.10.10.10">
    <property type="entry name" value="Winged helix-like DNA-binding domain superfamily/Winged helix DNA-binding domain"/>
    <property type="match status" value="1"/>
</dbReference>
<name>A0A5C4RYI0_PROVB</name>
<dbReference type="PROSITE" id="PS50995">
    <property type="entry name" value="HTH_MARR_2"/>
    <property type="match status" value="1"/>
</dbReference>
<evidence type="ECO:0000256" key="1">
    <source>
        <dbReference type="SAM" id="MobiDB-lite"/>
    </source>
</evidence>
<feature type="compositionally biased region" description="Basic and acidic residues" evidence="1">
    <location>
        <begin position="175"/>
        <end position="187"/>
    </location>
</feature>
<dbReference type="InterPro" id="IPR039422">
    <property type="entry name" value="MarR/SlyA-like"/>
</dbReference>
<feature type="region of interest" description="Disordered" evidence="1">
    <location>
        <begin position="147"/>
        <end position="198"/>
    </location>
</feature>
<dbReference type="SMART" id="SM00347">
    <property type="entry name" value="HTH_MARR"/>
    <property type="match status" value="1"/>
</dbReference>
<dbReference type="PANTHER" id="PTHR33164:SF89">
    <property type="entry name" value="MARR FAMILY REGULATORY PROTEIN"/>
    <property type="match status" value="1"/>
</dbReference>
<comment type="caution">
    <text evidence="3">The sequence shown here is derived from an EMBL/GenBank/DDBJ whole genome shotgun (WGS) entry which is preliminary data.</text>
</comment>
<dbReference type="GO" id="GO:0003700">
    <property type="term" value="F:DNA-binding transcription factor activity"/>
    <property type="evidence" value="ECO:0007669"/>
    <property type="project" value="InterPro"/>
</dbReference>
<dbReference type="InterPro" id="IPR036388">
    <property type="entry name" value="WH-like_DNA-bd_sf"/>
</dbReference>
<evidence type="ECO:0000313" key="4">
    <source>
        <dbReference type="Proteomes" id="UP000309544"/>
    </source>
</evidence>
<sequence>MRQEQAGSPDPASLSLNSLRRITRALDIHSRKLYRECSITSPQFLCLHCLSGSGSQTLSSLAGELNLGISTTNGIVDRLEAKGLVARNRSRQDQRKVIVDITKEGSQLLGTIPELMSNHYRQAFGKLAPQDQRLLAELLGKLAGQLDTPAQQKRKTTNNTPVHHDIIESTGTDYQLHRPDSDQDKLAGLEMADAPQHP</sequence>
<feature type="domain" description="HTH marR-type" evidence="2">
    <location>
        <begin position="12"/>
        <end position="144"/>
    </location>
</feature>
<dbReference type="PANTHER" id="PTHR33164">
    <property type="entry name" value="TRANSCRIPTIONAL REGULATOR, MARR FAMILY"/>
    <property type="match status" value="1"/>
</dbReference>
<gene>
    <name evidence="3" type="ORF">FGF68_09235</name>
</gene>
<dbReference type="EMBL" id="VDCI01000009">
    <property type="protein sequence ID" value="TNJ36018.1"/>
    <property type="molecule type" value="Genomic_DNA"/>
</dbReference>
<dbReference type="RefSeq" id="WP_068867454.1">
    <property type="nucleotide sequence ID" value="NZ_VDCI01000009.1"/>
</dbReference>
<evidence type="ECO:0000259" key="2">
    <source>
        <dbReference type="PROSITE" id="PS50995"/>
    </source>
</evidence>
<keyword evidence="4" id="KW-1185">Reference proteome</keyword>
<organism evidence="3 4">
    <name type="scientific">Prosthecochloris vibrioformis</name>
    <name type="common">Chlorobium vibrioforme</name>
    <dbReference type="NCBI Taxonomy" id="1098"/>
    <lineage>
        <taxon>Bacteria</taxon>
        <taxon>Pseudomonadati</taxon>
        <taxon>Chlorobiota</taxon>
        <taxon>Chlorobiia</taxon>
        <taxon>Chlorobiales</taxon>
        <taxon>Chlorobiaceae</taxon>
        <taxon>Prosthecochloris</taxon>
    </lineage>
</organism>
<dbReference type="Pfam" id="PF01047">
    <property type="entry name" value="MarR"/>
    <property type="match status" value="1"/>
</dbReference>
<evidence type="ECO:0000313" key="3">
    <source>
        <dbReference type="EMBL" id="TNJ36018.1"/>
    </source>
</evidence>
<dbReference type="AlphaFoldDB" id="A0A5C4RYI0"/>